<dbReference type="InterPro" id="IPR013783">
    <property type="entry name" value="Ig-like_fold"/>
</dbReference>
<evidence type="ECO:0008006" key="5">
    <source>
        <dbReference type="Google" id="ProtNLM"/>
    </source>
</evidence>
<reference evidence="2" key="2">
    <citation type="submission" date="2019-03" db="EMBL/GenBank/DDBJ databases">
        <authorList>
            <person name="Yan Y.-Q."/>
            <person name="Du Z.-J."/>
        </authorList>
    </citation>
    <scope>NUCLEOTIDE SEQUENCE</scope>
    <source>
        <strain evidence="2">PP-F2FG21</strain>
    </source>
</reference>
<evidence type="ECO:0000313" key="3">
    <source>
        <dbReference type="Proteomes" id="UP000297248"/>
    </source>
</evidence>
<gene>
    <name evidence="2" type="ORF">E2R65_18635</name>
    <name evidence="1" type="ORF">GGR35_003672</name>
</gene>
<accession>A0A4Y8A5W4</accession>
<dbReference type="AlphaFoldDB" id="A0A4Y8A5W4"/>
<proteinExistence type="predicted"/>
<dbReference type="Gene3D" id="2.60.40.10">
    <property type="entry name" value="Immunoglobulins"/>
    <property type="match status" value="3"/>
</dbReference>
<dbReference type="EMBL" id="SNQG01000008">
    <property type="protein sequence ID" value="TEW63786.1"/>
    <property type="molecule type" value="Genomic_DNA"/>
</dbReference>
<dbReference type="OrthoDB" id="1121506at2"/>
<dbReference type="Proteomes" id="UP000297248">
    <property type="component" value="Unassembled WGS sequence"/>
</dbReference>
<dbReference type="RefSeq" id="WP_134338010.1">
    <property type="nucleotide sequence ID" value="NZ_BMCZ01000008.1"/>
</dbReference>
<comment type="caution">
    <text evidence="2">The sequence shown here is derived from an EMBL/GenBank/DDBJ whole genome shotgun (WGS) entry which is preliminary data.</text>
</comment>
<protein>
    <recommendedName>
        <fullName evidence="5">Fibronectin type-III domain-containing protein</fullName>
    </recommendedName>
</protein>
<organism evidence="2 3">
    <name type="scientific">Mucilaginibacter phyllosphaerae</name>
    <dbReference type="NCBI Taxonomy" id="1812349"/>
    <lineage>
        <taxon>Bacteria</taxon>
        <taxon>Pseudomonadati</taxon>
        <taxon>Bacteroidota</taxon>
        <taxon>Sphingobacteriia</taxon>
        <taxon>Sphingobacteriales</taxon>
        <taxon>Sphingobacteriaceae</taxon>
        <taxon>Mucilaginibacter</taxon>
    </lineage>
</organism>
<dbReference type="PROSITE" id="PS51257">
    <property type="entry name" value="PROKAR_LIPOPROTEIN"/>
    <property type="match status" value="1"/>
</dbReference>
<keyword evidence="4" id="KW-1185">Reference proteome</keyword>
<reference evidence="2 3" key="1">
    <citation type="journal article" date="2016" name="Int. J. Syst. Evol. Microbiol.">
        <title>Proposal of Mucilaginibacter phyllosphaerae sp. nov. isolated from the phyllosphere of Galium album.</title>
        <authorList>
            <person name="Aydogan E.L."/>
            <person name="Busse H.J."/>
            <person name="Moser G."/>
            <person name="Muller C."/>
            <person name="Kampfer P."/>
            <person name="Glaeser S.P."/>
        </authorList>
    </citation>
    <scope>NUCLEOTIDE SEQUENCE [LARGE SCALE GENOMIC DNA]</scope>
    <source>
        <strain evidence="2 3">PP-F2FG21</strain>
    </source>
</reference>
<dbReference type="EMBL" id="JACIEG010000008">
    <property type="protein sequence ID" value="MBB3971045.1"/>
    <property type="molecule type" value="Genomic_DNA"/>
</dbReference>
<reference evidence="1 4" key="3">
    <citation type="submission" date="2020-08" db="EMBL/GenBank/DDBJ databases">
        <title>Genomic Encyclopedia of Type Strains, Phase IV (KMG-IV): sequencing the most valuable type-strain genomes for metagenomic binning, comparative biology and taxonomic classification.</title>
        <authorList>
            <person name="Goeker M."/>
        </authorList>
    </citation>
    <scope>NUCLEOTIDE SEQUENCE [LARGE SCALE GENOMIC DNA]</scope>
    <source>
        <strain evidence="1 4">DSM 100995</strain>
    </source>
</reference>
<evidence type="ECO:0000313" key="4">
    <source>
        <dbReference type="Proteomes" id="UP000583101"/>
    </source>
</evidence>
<evidence type="ECO:0000313" key="2">
    <source>
        <dbReference type="EMBL" id="TEW63786.1"/>
    </source>
</evidence>
<evidence type="ECO:0000313" key="1">
    <source>
        <dbReference type="EMBL" id="MBB3971045.1"/>
    </source>
</evidence>
<sequence length="319" mass="35496">MKLKFFFKPAGMITVLILLLFSCKEFIEPSIDKRSVTLQAPSDNYSSPKYNVSFWWDEVEDALGYRLQIVSNNFSSPGGLIADTVITKNTFSMNLDPGVYQWRVSAENGSSVTAYSAARTLTVLQSSIKQQAVELRLPANNALINKSLTAFQWSSLYGATQYHIEIDTNNFVNENALVYDQTVPGQQVNFSLPKDMIYQWRVRAENDTAQARWSAINQITLDKTPSEKVTLNSPINNQTVNNPVNLQWQALAGAAKYKLYILKADSTSNFSQNFPLIVISTNYTFSGAETGSKVYWKVSAIDAAGNEGDAGTARNFTVQ</sequence>
<name>A0A4Y8A5W4_9SPHI</name>
<dbReference type="Proteomes" id="UP000583101">
    <property type="component" value="Unassembled WGS sequence"/>
</dbReference>